<keyword evidence="3" id="KW-1185">Reference proteome</keyword>
<organism evidence="2 3">
    <name type="scientific">Desmophyllum pertusum</name>
    <dbReference type="NCBI Taxonomy" id="174260"/>
    <lineage>
        <taxon>Eukaryota</taxon>
        <taxon>Metazoa</taxon>
        <taxon>Cnidaria</taxon>
        <taxon>Anthozoa</taxon>
        <taxon>Hexacorallia</taxon>
        <taxon>Scleractinia</taxon>
        <taxon>Caryophylliina</taxon>
        <taxon>Caryophylliidae</taxon>
        <taxon>Desmophyllum</taxon>
    </lineage>
</organism>
<reference evidence="2" key="1">
    <citation type="submission" date="2023-01" db="EMBL/GenBank/DDBJ databases">
        <title>Genome assembly of the deep-sea coral Lophelia pertusa.</title>
        <authorList>
            <person name="Herrera S."/>
            <person name="Cordes E."/>
        </authorList>
    </citation>
    <scope>NUCLEOTIDE SEQUENCE</scope>
    <source>
        <strain evidence="2">USNM1676648</strain>
        <tissue evidence="2">Polyp</tissue>
    </source>
</reference>
<evidence type="ECO:0000313" key="2">
    <source>
        <dbReference type="EMBL" id="KAJ7350098.1"/>
    </source>
</evidence>
<evidence type="ECO:0000313" key="3">
    <source>
        <dbReference type="Proteomes" id="UP001163046"/>
    </source>
</evidence>
<evidence type="ECO:0000256" key="1">
    <source>
        <dbReference type="SAM" id="SignalP"/>
    </source>
</evidence>
<dbReference type="AlphaFoldDB" id="A0A9W9YHG6"/>
<dbReference type="GO" id="GO:0005840">
    <property type="term" value="C:ribosome"/>
    <property type="evidence" value="ECO:0007669"/>
    <property type="project" value="UniProtKB-KW"/>
</dbReference>
<dbReference type="Proteomes" id="UP001163046">
    <property type="component" value="Unassembled WGS sequence"/>
</dbReference>
<name>A0A9W9YHG6_9CNID</name>
<keyword evidence="2" id="KW-0689">Ribosomal protein</keyword>
<feature type="signal peptide" evidence="1">
    <location>
        <begin position="1"/>
        <end position="16"/>
    </location>
</feature>
<dbReference type="EMBL" id="MU827399">
    <property type="protein sequence ID" value="KAJ7350098.1"/>
    <property type="molecule type" value="Genomic_DNA"/>
</dbReference>
<dbReference type="OrthoDB" id="274828at2759"/>
<keyword evidence="2" id="KW-0687">Ribonucleoprotein</keyword>
<gene>
    <name evidence="2" type="primary">DAP3_2</name>
    <name evidence="2" type="ORF">OS493_038457</name>
</gene>
<sequence>MLGMLFFLALDWIGKPTENLSKQASNTTLVSETARAKEKPLGKVIDMIRPKRLSLVHHFTELLHPSHGLKNGAMVFALSRTGMVRSEIKSSQISDLLGEKGLSAVQHSTNILVPCYSEEELDSCLGFSRKEAR</sequence>
<feature type="chain" id="PRO_5040729463" evidence="1">
    <location>
        <begin position="17"/>
        <end position="133"/>
    </location>
</feature>
<dbReference type="InterPro" id="IPR019368">
    <property type="entry name" value="Ribosomal_mS29"/>
</dbReference>
<keyword evidence="1" id="KW-0732">Signal</keyword>
<proteinExistence type="predicted"/>
<accession>A0A9W9YHG6</accession>
<comment type="caution">
    <text evidence="2">The sequence shown here is derived from an EMBL/GenBank/DDBJ whole genome shotgun (WGS) entry which is preliminary data.</text>
</comment>
<protein>
    <submittedName>
        <fullName evidence="2">28S ribosomal protein S29, mitochondrial</fullName>
    </submittedName>
</protein>
<dbReference type="Pfam" id="PF10236">
    <property type="entry name" value="DAP3"/>
    <property type="match status" value="1"/>
</dbReference>